<keyword evidence="3" id="KW-1185">Reference proteome</keyword>
<gene>
    <name evidence="2" type="ORF">Mal52_17020</name>
</gene>
<dbReference type="AlphaFoldDB" id="A0A517ZL61"/>
<name>A0A517ZL61_9PLAN</name>
<organism evidence="2 3">
    <name type="scientific">Symmachiella dynata</name>
    <dbReference type="NCBI Taxonomy" id="2527995"/>
    <lineage>
        <taxon>Bacteria</taxon>
        <taxon>Pseudomonadati</taxon>
        <taxon>Planctomycetota</taxon>
        <taxon>Planctomycetia</taxon>
        <taxon>Planctomycetales</taxon>
        <taxon>Planctomycetaceae</taxon>
        <taxon>Symmachiella</taxon>
    </lineage>
</organism>
<sequence>MKILIALFVIAVVMLMEGFGIWMLLGINEHEPTSRGRMFWLAVIVVTQWLGGLAYCTYRTLRPIDGRSFFSHRRGSPLKHGWQPHVGGV</sequence>
<evidence type="ECO:0000313" key="3">
    <source>
        <dbReference type="Proteomes" id="UP000319383"/>
    </source>
</evidence>
<proteinExistence type="predicted"/>
<protein>
    <recommendedName>
        <fullName evidence="4">Cardiolipin synthase N-terminal domain-containing protein</fullName>
    </recommendedName>
</protein>
<dbReference type="RefSeq" id="WP_145375363.1">
    <property type="nucleotide sequence ID" value="NZ_CP036276.1"/>
</dbReference>
<feature type="transmembrane region" description="Helical" evidence="1">
    <location>
        <begin position="39"/>
        <end position="58"/>
    </location>
</feature>
<evidence type="ECO:0008006" key="4">
    <source>
        <dbReference type="Google" id="ProtNLM"/>
    </source>
</evidence>
<keyword evidence="1" id="KW-0472">Membrane</keyword>
<feature type="transmembrane region" description="Helical" evidence="1">
    <location>
        <begin position="7"/>
        <end position="27"/>
    </location>
</feature>
<keyword evidence="1" id="KW-0812">Transmembrane</keyword>
<keyword evidence="1" id="KW-1133">Transmembrane helix</keyword>
<accession>A0A517ZL61</accession>
<dbReference type="KEGG" id="sdyn:Mal52_17020"/>
<evidence type="ECO:0000256" key="1">
    <source>
        <dbReference type="SAM" id="Phobius"/>
    </source>
</evidence>
<evidence type="ECO:0000313" key="2">
    <source>
        <dbReference type="EMBL" id="QDU43230.1"/>
    </source>
</evidence>
<dbReference type="EMBL" id="CP036276">
    <property type="protein sequence ID" value="QDU43230.1"/>
    <property type="molecule type" value="Genomic_DNA"/>
</dbReference>
<dbReference type="Proteomes" id="UP000319383">
    <property type="component" value="Chromosome"/>
</dbReference>
<reference evidence="2 3" key="1">
    <citation type="submission" date="2019-02" db="EMBL/GenBank/DDBJ databases">
        <title>Deep-cultivation of Planctomycetes and their phenomic and genomic characterization uncovers novel biology.</title>
        <authorList>
            <person name="Wiegand S."/>
            <person name="Jogler M."/>
            <person name="Boedeker C."/>
            <person name="Pinto D."/>
            <person name="Vollmers J."/>
            <person name="Rivas-Marin E."/>
            <person name="Kohn T."/>
            <person name="Peeters S.H."/>
            <person name="Heuer A."/>
            <person name="Rast P."/>
            <person name="Oberbeckmann S."/>
            <person name="Bunk B."/>
            <person name="Jeske O."/>
            <person name="Meyerdierks A."/>
            <person name="Storesund J.E."/>
            <person name="Kallscheuer N."/>
            <person name="Luecker S."/>
            <person name="Lage O.M."/>
            <person name="Pohl T."/>
            <person name="Merkel B.J."/>
            <person name="Hornburger P."/>
            <person name="Mueller R.-W."/>
            <person name="Bruemmer F."/>
            <person name="Labrenz M."/>
            <person name="Spormann A.M."/>
            <person name="Op den Camp H."/>
            <person name="Overmann J."/>
            <person name="Amann R."/>
            <person name="Jetten M.S.M."/>
            <person name="Mascher T."/>
            <person name="Medema M.H."/>
            <person name="Devos D.P."/>
            <person name="Kaster A.-K."/>
            <person name="Ovreas L."/>
            <person name="Rohde M."/>
            <person name="Galperin M.Y."/>
            <person name="Jogler C."/>
        </authorList>
    </citation>
    <scope>NUCLEOTIDE SEQUENCE [LARGE SCALE GENOMIC DNA]</scope>
    <source>
        <strain evidence="2 3">Mal52</strain>
    </source>
</reference>